<evidence type="ECO:0008006" key="2">
    <source>
        <dbReference type="Google" id="ProtNLM"/>
    </source>
</evidence>
<sequence>MQLIVLLTHHFNDIFLNTLLKLNDSVNTDYKIIVLFDNQKEYDKTIEDTLKNIKIIKVDLIKTTYDRLGHSMYIHYFRNNYNEIKSYKYIWIIENDVYYPNSFIEFINMHNMYNYDLMVPEYGVRTRRWPWTNRLKGFSKKYNVGVLAVIMRFSPILLSILIDTIDKTYSGYLESILPHICMERGLSIQQFLPQTIGNVTTKNNPYMTLIKKDITHGTKHYTEPKIYHPIKSHTSV</sequence>
<evidence type="ECO:0000313" key="1">
    <source>
        <dbReference type="EMBL" id="QHU09384.1"/>
    </source>
</evidence>
<dbReference type="EMBL" id="MN740711">
    <property type="protein sequence ID" value="QHU09384.1"/>
    <property type="molecule type" value="Genomic_DNA"/>
</dbReference>
<organism evidence="1">
    <name type="scientific">viral metagenome</name>
    <dbReference type="NCBI Taxonomy" id="1070528"/>
    <lineage>
        <taxon>unclassified sequences</taxon>
        <taxon>metagenomes</taxon>
        <taxon>organismal metagenomes</taxon>
    </lineage>
</organism>
<protein>
    <recommendedName>
        <fullName evidence="2">Glycosyltransferase 2-like domain-containing protein</fullName>
    </recommendedName>
</protein>
<name>A0A6C0K017_9ZZZZ</name>
<proteinExistence type="predicted"/>
<accession>A0A6C0K017</accession>
<dbReference type="AlphaFoldDB" id="A0A6C0K017"/>
<reference evidence="1" key="1">
    <citation type="journal article" date="2020" name="Nature">
        <title>Giant virus diversity and host interactions through global metagenomics.</title>
        <authorList>
            <person name="Schulz F."/>
            <person name="Roux S."/>
            <person name="Paez-Espino D."/>
            <person name="Jungbluth S."/>
            <person name="Walsh D.A."/>
            <person name="Denef V.J."/>
            <person name="McMahon K.D."/>
            <person name="Konstantinidis K.T."/>
            <person name="Eloe-Fadrosh E.A."/>
            <person name="Kyrpides N.C."/>
            <person name="Woyke T."/>
        </authorList>
    </citation>
    <scope>NUCLEOTIDE SEQUENCE</scope>
    <source>
        <strain evidence="1">GVMAG-S-1074260-58</strain>
    </source>
</reference>